<dbReference type="AlphaFoldDB" id="A0A0G3VIG3"/>
<protein>
    <submittedName>
        <fullName evidence="3">Ycf13</fullName>
    </submittedName>
</protein>
<keyword evidence="1" id="KW-0812">Transmembrane</keyword>
<feature type="domain" description="Reverse transcriptase N-terminal" evidence="2">
    <location>
        <begin position="12"/>
        <end position="89"/>
    </location>
</feature>
<keyword evidence="3" id="KW-0150">Chloroplast</keyword>
<dbReference type="Pfam" id="PF13655">
    <property type="entry name" value="RVT_N"/>
    <property type="match status" value="1"/>
</dbReference>
<keyword evidence="1" id="KW-0472">Membrane</keyword>
<dbReference type="PANTHER" id="PTHR34047:SF8">
    <property type="entry name" value="PROTEIN YKFC"/>
    <property type="match status" value="1"/>
</dbReference>
<dbReference type="InterPro" id="IPR025960">
    <property type="entry name" value="RVT_N"/>
</dbReference>
<dbReference type="InterPro" id="IPR043502">
    <property type="entry name" value="DNA/RNA_pol_sf"/>
</dbReference>
<gene>
    <name evidence="3" type="primary">ycf13</name>
</gene>
<dbReference type="SUPFAM" id="SSF56672">
    <property type="entry name" value="DNA/RNA polymerases"/>
    <property type="match status" value="1"/>
</dbReference>
<keyword evidence="3" id="KW-0934">Plastid</keyword>
<feature type="transmembrane region" description="Helical" evidence="1">
    <location>
        <begin position="410"/>
        <end position="433"/>
    </location>
</feature>
<reference evidence="3" key="1">
    <citation type="journal article" date="2015" name="J. Eukaryot. Microbiol.">
        <title>Chloroplast Genome Evolution in the Euglenaceae.</title>
        <authorList>
            <person name="Bennett M.S."/>
            <person name="Triemer R.E."/>
        </authorList>
    </citation>
    <scope>NUCLEOTIDE SEQUENCE</scope>
    <source>
        <strain evidence="3">SAG 1224-17d</strain>
    </source>
</reference>
<evidence type="ECO:0000256" key="1">
    <source>
        <dbReference type="SAM" id="Phobius"/>
    </source>
</evidence>
<geneLocation type="chloroplast" evidence="3"/>
<keyword evidence="1" id="KW-1133">Transmembrane helix</keyword>
<proteinExistence type="predicted"/>
<dbReference type="InterPro" id="IPR051083">
    <property type="entry name" value="GrpII_Intron_Splice-Mob/Def"/>
</dbReference>
<dbReference type="PANTHER" id="PTHR34047">
    <property type="entry name" value="NUCLEAR INTRON MATURASE 1, MITOCHONDRIAL-RELATED"/>
    <property type="match status" value="1"/>
</dbReference>
<sequence length="452" mass="52897">MVFSNYSDLNILSWEKSVQTLYFLQMRLFKSIYVGDVKTALKVQNLILHSSCARLLAIREVTQISLNKKISGIDGQTSLTFFERFELNEFLKLNVNNWVPQSLKKISFLNKNGNLTILKIPTISDRAWHTLITFSLQPAHEAIFHPSNYGFRLSYSIYDIQNIFSLNLNRRSLGLQKRILVFSLEKSFSFFSHDFLIQKLIAPRSIKLGIFRLLKKGFLLGFEEEKIQGHSLSNLLSNVLLDGIENIHNCIHFGHSLVYFLKPFHNENIIVNRVKSFLLNLGLNLTKLTISLTNSQFGFDFLGWHFKVFRNGKFLSTPSVVNYQNFLKRIKHIINNSNYGSNVKASKLYPVIKEWKLYHMFSSMHSARFSLFFVKKRAFKIFNSESKQDYYSTKTLLDFCFYTISSSDKIYFSNSFLILPYYGHLTFWTAFFYNRFNMKSKCFCVHCGMNFF</sequence>
<name>A0A0G3VIG3_EUGVI</name>
<evidence type="ECO:0000259" key="2">
    <source>
        <dbReference type="Pfam" id="PF13655"/>
    </source>
</evidence>
<evidence type="ECO:0000313" key="3">
    <source>
        <dbReference type="EMBL" id="AKL78973.1"/>
    </source>
</evidence>
<accession>A0A0G3VIG3</accession>
<dbReference type="EMBL" id="KP686075">
    <property type="protein sequence ID" value="AKL78973.1"/>
    <property type="molecule type" value="Genomic_DNA"/>
</dbReference>
<organism evidence="3">
    <name type="scientific">Euglena viridis</name>
    <name type="common">Cercaria viridis</name>
    <dbReference type="NCBI Taxonomy" id="3040"/>
    <lineage>
        <taxon>Eukaryota</taxon>
        <taxon>Discoba</taxon>
        <taxon>Euglenozoa</taxon>
        <taxon>Euglenida</taxon>
        <taxon>Spirocuta</taxon>
        <taxon>Euglenophyceae</taxon>
        <taxon>Euglenales</taxon>
        <taxon>Euglenaceae</taxon>
        <taxon>Euglena</taxon>
    </lineage>
</organism>